<dbReference type="Gene3D" id="1.10.10.10">
    <property type="entry name" value="Winged helix-like DNA-binding domain superfamily/Winged helix DNA-binding domain"/>
    <property type="match status" value="1"/>
</dbReference>
<dbReference type="InterPro" id="IPR036388">
    <property type="entry name" value="WH-like_DNA-bd_sf"/>
</dbReference>
<dbReference type="Pfam" id="PF00126">
    <property type="entry name" value="HTH_1"/>
    <property type="match status" value="1"/>
</dbReference>
<evidence type="ECO:0000256" key="1">
    <source>
        <dbReference type="ARBA" id="ARBA00009437"/>
    </source>
</evidence>
<feature type="domain" description="HTH lysR-type" evidence="2">
    <location>
        <begin position="5"/>
        <end position="62"/>
    </location>
</feature>
<accession>A0ABP7KD73</accession>
<reference evidence="4" key="1">
    <citation type="journal article" date="2019" name="Int. J. Syst. Evol. Microbiol.">
        <title>The Global Catalogue of Microorganisms (GCM) 10K type strain sequencing project: providing services to taxonomists for standard genome sequencing and annotation.</title>
        <authorList>
            <consortium name="The Broad Institute Genomics Platform"/>
            <consortium name="The Broad Institute Genome Sequencing Center for Infectious Disease"/>
            <person name="Wu L."/>
            <person name="Ma J."/>
        </authorList>
    </citation>
    <scope>NUCLEOTIDE SEQUENCE [LARGE SCALE GENOMIC DNA]</scope>
    <source>
        <strain evidence="4">JCM 17190</strain>
    </source>
</reference>
<dbReference type="PANTHER" id="PTHR30537">
    <property type="entry name" value="HTH-TYPE TRANSCRIPTIONAL REGULATOR"/>
    <property type="match status" value="1"/>
</dbReference>
<evidence type="ECO:0000313" key="4">
    <source>
        <dbReference type="Proteomes" id="UP001399917"/>
    </source>
</evidence>
<proteinExistence type="inferred from homology"/>
<organism evidence="3 4">
    <name type="scientific">Celeribacter arenosi</name>
    <dbReference type="NCBI Taxonomy" id="792649"/>
    <lineage>
        <taxon>Bacteria</taxon>
        <taxon>Pseudomonadati</taxon>
        <taxon>Pseudomonadota</taxon>
        <taxon>Alphaproteobacteria</taxon>
        <taxon>Rhodobacterales</taxon>
        <taxon>Roseobacteraceae</taxon>
        <taxon>Celeribacter</taxon>
    </lineage>
</organism>
<gene>
    <name evidence="3" type="ORF">GCM10022404_24480</name>
</gene>
<name>A0ABP7KD73_9RHOB</name>
<dbReference type="InterPro" id="IPR036390">
    <property type="entry name" value="WH_DNA-bd_sf"/>
</dbReference>
<evidence type="ECO:0000259" key="2">
    <source>
        <dbReference type="PROSITE" id="PS50931"/>
    </source>
</evidence>
<dbReference type="EMBL" id="BAABDF010000007">
    <property type="protein sequence ID" value="GAA3873745.1"/>
    <property type="molecule type" value="Genomic_DNA"/>
</dbReference>
<comment type="similarity">
    <text evidence="1">Belongs to the LysR transcriptional regulatory family.</text>
</comment>
<dbReference type="InterPro" id="IPR058163">
    <property type="entry name" value="LysR-type_TF_proteobact-type"/>
</dbReference>
<protein>
    <submittedName>
        <fullName evidence="3">LysR family transcriptional regulator</fullName>
    </submittedName>
</protein>
<keyword evidence="4" id="KW-1185">Reference proteome</keyword>
<dbReference type="SUPFAM" id="SSF46785">
    <property type="entry name" value="Winged helix' DNA-binding domain"/>
    <property type="match status" value="1"/>
</dbReference>
<dbReference type="RefSeq" id="WP_344847498.1">
    <property type="nucleotide sequence ID" value="NZ_BAABDF010000007.1"/>
</dbReference>
<dbReference type="InterPro" id="IPR000847">
    <property type="entry name" value="LysR_HTH_N"/>
</dbReference>
<sequence>MEDNPKLDDFLLFLAVADGGGLSGAVKSTGTPAPTLSRRMAELERRLGKRLFERGKRGYSLTADGRALVVQAEPLRAAARRLSAFNAVQTRPRVRITAGHWTSQFISKRMGTVWTPDAIWIPELVASNAMVDIARREADIGIRKRRPDQPWLAGRRTGTITYAEFATSEVVQGYITLPETAASAPSQRWLRDAKPDEIVTTASDTRAEADLALGGIGRVVLPVFVGKSLDGLVQVSPVIDELTHDEWLVSHHDARHDPPVRAALEAVATILMART</sequence>
<dbReference type="PROSITE" id="PS50931">
    <property type="entry name" value="HTH_LYSR"/>
    <property type="match status" value="1"/>
</dbReference>
<evidence type="ECO:0000313" key="3">
    <source>
        <dbReference type="EMBL" id="GAA3873745.1"/>
    </source>
</evidence>
<dbReference type="SUPFAM" id="SSF53850">
    <property type="entry name" value="Periplasmic binding protein-like II"/>
    <property type="match status" value="1"/>
</dbReference>
<dbReference type="Gene3D" id="3.40.190.290">
    <property type="match status" value="1"/>
</dbReference>
<dbReference type="Proteomes" id="UP001399917">
    <property type="component" value="Unassembled WGS sequence"/>
</dbReference>
<comment type="caution">
    <text evidence="3">The sequence shown here is derived from an EMBL/GenBank/DDBJ whole genome shotgun (WGS) entry which is preliminary data.</text>
</comment>
<dbReference type="PANTHER" id="PTHR30537:SF3">
    <property type="entry name" value="TRANSCRIPTIONAL REGULATORY PROTEIN"/>
    <property type="match status" value="1"/>
</dbReference>